<name>A0A4R2N1A6_9PAST</name>
<dbReference type="Pfam" id="PF09836">
    <property type="entry name" value="DUF2063"/>
    <property type="match status" value="1"/>
</dbReference>
<protein>
    <submittedName>
        <fullName evidence="3">Uncharacterized protein</fullName>
    </submittedName>
</protein>
<evidence type="ECO:0000313" key="3">
    <source>
        <dbReference type="EMBL" id="TCP13342.1"/>
    </source>
</evidence>
<dbReference type="InterPro" id="IPR054098">
    <property type="entry name" value="NGO1945-like_C"/>
</dbReference>
<reference evidence="3 4" key="1">
    <citation type="submission" date="2019-03" db="EMBL/GenBank/DDBJ databases">
        <title>Genomic Encyclopedia of Type Strains, Phase IV (KMG-IV): sequencing the most valuable type-strain genomes for metagenomic binning, comparative biology and taxonomic classification.</title>
        <authorList>
            <person name="Goeker M."/>
        </authorList>
    </citation>
    <scope>NUCLEOTIDE SEQUENCE [LARGE SCALE GENOMIC DNA]</scope>
    <source>
        <strain evidence="3 4">DSM 28231</strain>
    </source>
</reference>
<feature type="domain" description="Putative DNA-binding" evidence="1">
    <location>
        <begin position="13"/>
        <end position="98"/>
    </location>
</feature>
<dbReference type="Gene3D" id="1.10.150.690">
    <property type="entry name" value="DUF2063"/>
    <property type="match status" value="1"/>
</dbReference>
<dbReference type="Proteomes" id="UP000294841">
    <property type="component" value="Unassembled WGS sequence"/>
</dbReference>
<dbReference type="InterPro" id="IPR018640">
    <property type="entry name" value="DUF2063"/>
</dbReference>
<dbReference type="EMBL" id="SLXI01000002">
    <property type="protein sequence ID" value="TCP13342.1"/>
    <property type="molecule type" value="Genomic_DNA"/>
</dbReference>
<dbReference type="RefSeq" id="WP_132022809.1">
    <property type="nucleotide sequence ID" value="NZ_CP016605.1"/>
</dbReference>
<sequence length="241" mass="28526">MSLKVIKKPTLAETQKSLVDAVRTKTVSDNYKDKADRLSVYVRLVRNNAFGFIDRCFTEAQKHCTKEEWDDVKEFFVREGKAHSPYFQDIAGEFLDFCKKHQSLNENILHLMDFECTQLLSEVSEEKVPEEFDSNNDTIMQLSGTTYLKDYPVDFISSDFAEFINKQQQVIIWRDSRFDVYYQKIDELDYWLLSYIQEQPSSLNMILKSLEEVITSNDQQYFLLLEKNWFKWINNGVIIPQ</sequence>
<dbReference type="Gene3D" id="3.90.930.50">
    <property type="match status" value="1"/>
</dbReference>
<organism evidence="3 4">
    <name type="scientific">Bisgaardia hudsonensis</name>
    <dbReference type="NCBI Taxonomy" id="109472"/>
    <lineage>
        <taxon>Bacteria</taxon>
        <taxon>Pseudomonadati</taxon>
        <taxon>Pseudomonadota</taxon>
        <taxon>Gammaproteobacteria</taxon>
        <taxon>Pasteurellales</taxon>
        <taxon>Pasteurellaceae</taxon>
        <taxon>Bisgaardia</taxon>
    </lineage>
</organism>
<feature type="domain" description="NGO1945-like C-terminal" evidence="2">
    <location>
        <begin position="145"/>
        <end position="220"/>
    </location>
</feature>
<accession>A0A4R2N1A6</accession>
<gene>
    <name evidence="3" type="ORF">EV697_102223</name>
</gene>
<comment type="caution">
    <text evidence="3">The sequence shown here is derived from an EMBL/GenBank/DDBJ whole genome shotgun (WGS) entry which is preliminary data.</text>
</comment>
<proteinExistence type="predicted"/>
<dbReference type="AlphaFoldDB" id="A0A4R2N1A6"/>
<evidence type="ECO:0000259" key="1">
    <source>
        <dbReference type="Pfam" id="PF09836"/>
    </source>
</evidence>
<evidence type="ECO:0000259" key="2">
    <source>
        <dbReference type="Pfam" id="PF22106"/>
    </source>
</evidence>
<dbReference type="InterPro" id="IPR044922">
    <property type="entry name" value="DUF2063_N_sf"/>
</dbReference>
<evidence type="ECO:0000313" key="4">
    <source>
        <dbReference type="Proteomes" id="UP000294841"/>
    </source>
</evidence>
<dbReference type="Pfam" id="PF22106">
    <property type="entry name" value="NGO1945_C"/>
    <property type="match status" value="1"/>
</dbReference>
<keyword evidence="4" id="KW-1185">Reference proteome</keyword>
<dbReference type="OrthoDB" id="4146344at2"/>